<reference evidence="4 5" key="1">
    <citation type="submission" date="2018-08" db="EMBL/GenBank/DDBJ databases">
        <title>Sphingobium sp. EO9.</title>
        <authorList>
            <person name="Park Y."/>
            <person name="Kim K.H."/>
            <person name="Jeon C.O."/>
        </authorList>
    </citation>
    <scope>NUCLEOTIDE SEQUENCE [LARGE SCALE GENOMIC DNA]</scope>
    <source>
        <strain evidence="4 5">EO9</strain>
    </source>
</reference>
<evidence type="ECO:0000313" key="5">
    <source>
        <dbReference type="Proteomes" id="UP000283469"/>
    </source>
</evidence>
<dbReference type="InterPro" id="IPR001647">
    <property type="entry name" value="HTH_TetR"/>
</dbReference>
<keyword evidence="5" id="KW-1185">Reference proteome</keyword>
<gene>
    <name evidence="4" type="ORF">D0Z70_12085</name>
</gene>
<protein>
    <submittedName>
        <fullName evidence="4">TetR/AcrR family transcriptional regulator</fullName>
    </submittedName>
</protein>
<dbReference type="AlphaFoldDB" id="A0A418YSH8"/>
<name>A0A418YSH8_9SPHN</name>
<dbReference type="SUPFAM" id="SSF46689">
    <property type="entry name" value="Homeodomain-like"/>
    <property type="match status" value="1"/>
</dbReference>
<evidence type="ECO:0000313" key="4">
    <source>
        <dbReference type="EMBL" id="RJG54682.1"/>
    </source>
</evidence>
<dbReference type="InterPro" id="IPR009057">
    <property type="entry name" value="Homeodomain-like_sf"/>
</dbReference>
<keyword evidence="1 2" id="KW-0238">DNA-binding</keyword>
<proteinExistence type="predicted"/>
<dbReference type="Gene3D" id="1.10.357.10">
    <property type="entry name" value="Tetracycline Repressor, domain 2"/>
    <property type="match status" value="1"/>
</dbReference>
<dbReference type="PROSITE" id="PS50977">
    <property type="entry name" value="HTH_TETR_2"/>
    <property type="match status" value="1"/>
</dbReference>
<dbReference type="OrthoDB" id="7499254at2"/>
<evidence type="ECO:0000256" key="1">
    <source>
        <dbReference type="ARBA" id="ARBA00023125"/>
    </source>
</evidence>
<dbReference type="EMBL" id="QVRA01000009">
    <property type="protein sequence ID" value="RJG54682.1"/>
    <property type="molecule type" value="Genomic_DNA"/>
</dbReference>
<evidence type="ECO:0000259" key="3">
    <source>
        <dbReference type="PROSITE" id="PS50977"/>
    </source>
</evidence>
<sequence>MEQGAIRPSRTRAPAATKTLSHNLNGQRLGRKGRDTRDRILAATNELLAGPPDVEISLSAVARQTSLGMTSLYNYFNDLTELLLAVLEPVMATAEDEYVGLLRTRWDDADLGERTLAFVTAYHGFWVKHSRLLHLRNRMADAQNERMMMHRVRAAQPVMRLMVEQMDGELAQPQSPVFSMATALMTGLERIVTVTTDVALQTTLHAPNPLGRTHLLRAEARLLELGIRDYRTLAASAD</sequence>
<feature type="DNA-binding region" description="H-T-H motif" evidence="2">
    <location>
        <begin position="57"/>
        <end position="76"/>
    </location>
</feature>
<comment type="caution">
    <text evidence="4">The sequence shown here is derived from an EMBL/GenBank/DDBJ whole genome shotgun (WGS) entry which is preliminary data.</text>
</comment>
<feature type="domain" description="HTH tetR-type" evidence="3">
    <location>
        <begin position="34"/>
        <end position="94"/>
    </location>
</feature>
<dbReference type="GO" id="GO:0003677">
    <property type="term" value="F:DNA binding"/>
    <property type="evidence" value="ECO:0007669"/>
    <property type="project" value="UniProtKB-UniRule"/>
</dbReference>
<dbReference type="Proteomes" id="UP000283469">
    <property type="component" value="Unassembled WGS sequence"/>
</dbReference>
<organism evidence="4 5">
    <name type="scientific">Sphingobium terrigena</name>
    <dbReference type="NCBI Taxonomy" id="2304063"/>
    <lineage>
        <taxon>Bacteria</taxon>
        <taxon>Pseudomonadati</taxon>
        <taxon>Pseudomonadota</taxon>
        <taxon>Alphaproteobacteria</taxon>
        <taxon>Sphingomonadales</taxon>
        <taxon>Sphingomonadaceae</taxon>
        <taxon>Sphingobium</taxon>
    </lineage>
</organism>
<evidence type="ECO:0000256" key="2">
    <source>
        <dbReference type="PROSITE-ProRule" id="PRU00335"/>
    </source>
</evidence>
<accession>A0A418YSH8</accession>